<gene>
    <name evidence="4" type="ORF">BJX68DRAFT_250343</name>
</gene>
<reference evidence="4 5" key="1">
    <citation type="submission" date="2024-07" db="EMBL/GenBank/DDBJ databases">
        <title>Section-level genome sequencing and comparative genomics of Aspergillus sections Usti and Cavernicolus.</title>
        <authorList>
            <consortium name="Lawrence Berkeley National Laboratory"/>
            <person name="Nybo J.L."/>
            <person name="Vesth T.C."/>
            <person name="Theobald S."/>
            <person name="Frisvad J.C."/>
            <person name="Larsen T.O."/>
            <person name="Kjaerboelling I."/>
            <person name="Rothschild-Mancinelli K."/>
            <person name="Lyhne E.K."/>
            <person name="Kogle M.E."/>
            <person name="Barry K."/>
            <person name="Clum A."/>
            <person name="Na H."/>
            <person name="Ledsgaard L."/>
            <person name="Lin J."/>
            <person name="Lipzen A."/>
            <person name="Kuo A."/>
            <person name="Riley R."/>
            <person name="Mondo S."/>
            <person name="LaButti K."/>
            <person name="Haridas S."/>
            <person name="Pangalinan J."/>
            <person name="Salamov A.A."/>
            <person name="Simmons B.A."/>
            <person name="Magnuson J.K."/>
            <person name="Chen J."/>
            <person name="Drula E."/>
            <person name="Henrissat B."/>
            <person name="Wiebenga A."/>
            <person name="Lubbers R.J."/>
            <person name="Gomes A.C."/>
            <person name="Macurrencykelacurrency M.R."/>
            <person name="Stajich J."/>
            <person name="Grigoriev I.V."/>
            <person name="Mortensen U.H."/>
            <person name="De vries R.P."/>
            <person name="Baker S.E."/>
            <person name="Andersen M.R."/>
        </authorList>
    </citation>
    <scope>NUCLEOTIDE SEQUENCE [LARGE SCALE GENOMIC DNA]</scope>
    <source>
        <strain evidence="4 5">CBS 756.74</strain>
    </source>
</reference>
<feature type="domain" description="Enoyl reductase (ER)" evidence="3">
    <location>
        <begin position="35"/>
        <end position="375"/>
    </location>
</feature>
<dbReference type="InterPro" id="IPR020843">
    <property type="entry name" value="ER"/>
</dbReference>
<evidence type="ECO:0000313" key="4">
    <source>
        <dbReference type="EMBL" id="KAL2836743.1"/>
    </source>
</evidence>
<dbReference type="PANTHER" id="PTHR45348">
    <property type="entry name" value="HYPOTHETICAL OXIDOREDUCTASE (EUROFUNG)"/>
    <property type="match status" value="1"/>
</dbReference>
<keyword evidence="2" id="KW-0560">Oxidoreductase</keyword>
<dbReference type="SUPFAM" id="SSF51735">
    <property type="entry name" value="NAD(P)-binding Rossmann-fold domains"/>
    <property type="match status" value="1"/>
</dbReference>
<dbReference type="Pfam" id="PF08240">
    <property type="entry name" value="ADH_N"/>
    <property type="match status" value="1"/>
</dbReference>
<dbReference type="SMART" id="SM00829">
    <property type="entry name" value="PKS_ER"/>
    <property type="match status" value="1"/>
</dbReference>
<comment type="caution">
    <text evidence="4">The sequence shown here is derived from an EMBL/GenBank/DDBJ whole genome shotgun (WGS) entry which is preliminary data.</text>
</comment>
<dbReference type="CDD" id="cd08249">
    <property type="entry name" value="enoyl_reductase_like"/>
    <property type="match status" value="1"/>
</dbReference>
<dbReference type="InterPro" id="IPR013154">
    <property type="entry name" value="ADH-like_N"/>
</dbReference>
<dbReference type="Gene3D" id="3.40.50.720">
    <property type="entry name" value="NAD(P)-binding Rossmann-like Domain"/>
    <property type="match status" value="1"/>
</dbReference>
<dbReference type="InterPro" id="IPR047122">
    <property type="entry name" value="Trans-enoyl_RdTase-like"/>
</dbReference>
<dbReference type="PANTHER" id="PTHR45348:SF5">
    <property type="entry name" value="OXIDOREDUCTASE, PUTATIVE (AFU_ORTHOLOGUE AFUA_8G01420)-RELATED"/>
    <property type="match status" value="1"/>
</dbReference>
<dbReference type="Gene3D" id="3.90.180.10">
    <property type="entry name" value="Medium-chain alcohol dehydrogenases, catalytic domain"/>
    <property type="match status" value="1"/>
</dbReference>
<dbReference type="SUPFAM" id="SSF50129">
    <property type="entry name" value="GroES-like"/>
    <property type="match status" value="1"/>
</dbReference>
<organism evidence="4 5">
    <name type="scientific">Aspergillus pseudodeflectus</name>
    <dbReference type="NCBI Taxonomy" id="176178"/>
    <lineage>
        <taxon>Eukaryota</taxon>
        <taxon>Fungi</taxon>
        <taxon>Dikarya</taxon>
        <taxon>Ascomycota</taxon>
        <taxon>Pezizomycotina</taxon>
        <taxon>Eurotiomycetes</taxon>
        <taxon>Eurotiomycetidae</taxon>
        <taxon>Eurotiales</taxon>
        <taxon>Aspergillaceae</taxon>
        <taxon>Aspergillus</taxon>
        <taxon>Aspergillus subgen. Nidulantes</taxon>
    </lineage>
</organism>
<dbReference type="InterPro" id="IPR011032">
    <property type="entry name" value="GroES-like_sf"/>
</dbReference>
<comment type="similarity">
    <text evidence="1">Belongs to the zinc-containing alcohol dehydrogenase family.</text>
</comment>
<dbReference type="Proteomes" id="UP001610444">
    <property type="component" value="Unassembled WGS sequence"/>
</dbReference>
<evidence type="ECO:0000259" key="3">
    <source>
        <dbReference type="SMART" id="SM00829"/>
    </source>
</evidence>
<dbReference type="RefSeq" id="XP_070892220.1">
    <property type="nucleotide sequence ID" value="XM_071042246.1"/>
</dbReference>
<sequence>MGLSAFKPLSRLPFAIADPQARRMASNMIEYTIAGKSGSIKATRRVVPIPTPGENEVLIRLVATDSNPKDWKASRNHPEGQGINQGDDISGIVEAVGSSVHEYVPGDRVAAFHRMFQPHGSYAQYAIAPASTTFRLPPNISFEAGATLPLASMTAALALYQNLGLPLPWNPARAETPVLIYGGASAVGAYALKFAKLSGLSPIITVAGNGVEFVKSLDAADHIIDYRNGNVVEGILKALGGRKLHHAFDAVSYNRSYEHIVAVLQASGGGQIDMVDPPSDDSANPERAAWVWPEGIKFTRTFVSSAYGAPHKYRNEKEAAEDGEFAYVFYRYISRLLAEGKLEPHPYEVRPNGLEGVAEGIQLLFDRKVSAKKLVYR</sequence>
<dbReference type="InterPro" id="IPR013149">
    <property type="entry name" value="ADH-like_C"/>
</dbReference>
<dbReference type="InterPro" id="IPR036291">
    <property type="entry name" value="NAD(P)-bd_dom_sf"/>
</dbReference>
<accession>A0ABR4JCN0</accession>
<evidence type="ECO:0000313" key="5">
    <source>
        <dbReference type="Proteomes" id="UP001610444"/>
    </source>
</evidence>
<evidence type="ECO:0000256" key="1">
    <source>
        <dbReference type="ARBA" id="ARBA00008072"/>
    </source>
</evidence>
<dbReference type="GeneID" id="98157410"/>
<name>A0ABR4JCN0_9EURO</name>
<dbReference type="EMBL" id="JBFXLR010000109">
    <property type="protein sequence ID" value="KAL2836743.1"/>
    <property type="molecule type" value="Genomic_DNA"/>
</dbReference>
<keyword evidence="5" id="KW-1185">Reference proteome</keyword>
<protein>
    <submittedName>
        <fullName evidence="4">Chaperonin 10-like protein</fullName>
    </submittedName>
</protein>
<proteinExistence type="inferred from homology"/>
<evidence type="ECO:0000256" key="2">
    <source>
        <dbReference type="ARBA" id="ARBA00023002"/>
    </source>
</evidence>
<dbReference type="Pfam" id="PF00107">
    <property type="entry name" value="ADH_zinc_N"/>
    <property type="match status" value="1"/>
</dbReference>